<dbReference type="RefSeq" id="WP_116960416.1">
    <property type="nucleotide sequence ID" value="NZ_QVLS01000012.1"/>
</dbReference>
<evidence type="ECO:0000256" key="5">
    <source>
        <dbReference type="ARBA" id="ARBA00023049"/>
    </source>
</evidence>
<accession>A0A372EFR8</accession>
<dbReference type="Gene3D" id="3.30.2010.10">
    <property type="entry name" value="Metalloproteases ('zincins'), catalytic domain"/>
    <property type="match status" value="1"/>
</dbReference>
<dbReference type="GO" id="GO:0016020">
    <property type="term" value="C:membrane"/>
    <property type="evidence" value="ECO:0007669"/>
    <property type="project" value="TreeGrafter"/>
</dbReference>
<keyword evidence="2" id="KW-0479">Metal-binding</keyword>
<comment type="cofactor">
    <cofactor evidence="6">
        <name>Zn(2+)</name>
        <dbReference type="ChEBI" id="CHEBI:29105"/>
    </cofactor>
    <text evidence="6">Binds 1 zinc ion per subunit.</text>
</comment>
<dbReference type="Pfam" id="PF23368">
    <property type="entry name" value="DUF7092"/>
    <property type="match status" value="1"/>
</dbReference>
<keyword evidence="1 6" id="KW-0645">Protease</keyword>
<proteinExistence type="inferred from homology"/>
<dbReference type="AlphaFoldDB" id="A0A372EFR8"/>
<dbReference type="GO" id="GO:0051603">
    <property type="term" value="P:proteolysis involved in protein catabolic process"/>
    <property type="evidence" value="ECO:0007669"/>
    <property type="project" value="TreeGrafter"/>
</dbReference>
<evidence type="ECO:0000256" key="1">
    <source>
        <dbReference type="ARBA" id="ARBA00022670"/>
    </source>
</evidence>
<name>A0A372EFR8_9BURK</name>
<dbReference type="PANTHER" id="PTHR22726">
    <property type="entry name" value="METALLOENDOPEPTIDASE OMA1"/>
    <property type="match status" value="1"/>
</dbReference>
<dbReference type="PANTHER" id="PTHR22726:SF1">
    <property type="entry name" value="METALLOENDOPEPTIDASE OMA1, MITOCHONDRIAL"/>
    <property type="match status" value="1"/>
</dbReference>
<keyword evidence="5 6" id="KW-0482">Metalloprotease</keyword>
<evidence type="ECO:0000256" key="6">
    <source>
        <dbReference type="RuleBase" id="RU003983"/>
    </source>
</evidence>
<evidence type="ECO:0000313" key="10">
    <source>
        <dbReference type="Proteomes" id="UP000261931"/>
    </source>
</evidence>
<keyword evidence="10" id="KW-1185">Reference proteome</keyword>
<sequence length="351" mass="39143">MGEPLSTRWFDGRSPRGRAVQLRVEGDELVLEPLDAERAEPPRRYRLREVRWPERRTHGQRQTELPDGGLIQHADAGGWDAWWAAQGLRESWVVGWQQSWRAATAAAVGAVVVLLASWFWGVPLASQFVAQRLPVALDERIGRDGLAQLDRALLKPTRLDEARRQAIERRWRAFVERAHPEGDAPAWRLSFRHAPELGPNALALPGGQMIVTDQLVELLHDRPDALTGVLAHELGHVRHRDGLDMLVRASLLSAIVGVVFGDASGFIASVPAALLTQSYSRDVERRADAYAAERLDRAGLSPAVMVTLFERLATARKDKDRDAGGVLPIALASHPADEDRIRFFREWTPGR</sequence>
<evidence type="ECO:0000313" key="9">
    <source>
        <dbReference type="EMBL" id="RFP77195.1"/>
    </source>
</evidence>
<evidence type="ECO:0000259" key="8">
    <source>
        <dbReference type="Pfam" id="PF23368"/>
    </source>
</evidence>
<comment type="caution">
    <text evidence="9">The sequence shown here is derived from an EMBL/GenBank/DDBJ whole genome shotgun (WGS) entry which is preliminary data.</text>
</comment>
<gene>
    <name evidence="9" type="ORF">DY262_17695</name>
</gene>
<evidence type="ECO:0000256" key="3">
    <source>
        <dbReference type="ARBA" id="ARBA00022801"/>
    </source>
</evidence>
<protein>
    <submittedName>
        <fullName evidence="9">Peptidase M48</fullName>
    </submittedName>
</protein>
<reference evidence="9 10" key="1">
    <citation type="submission" date="2018-08" db="EMBL/GenBank/DDBJ databases">
        <title>Hydrogenophaga sp. LA-38 isolated from sludge.</title>
        <authorList>
            <person name="Im W.-T."/>
        </authorList>
    </citation>
    <scope>NUCLEOTIDE SEQUENCE [LARGE SCALE GENOMIC DNA]</scope>
    <source>
        <strain evidence="9 10">LA-38</strain>
    </source>
</reference>
<dbReference type="InterPro" id="IPR001915">
    <property type="entry name" value="Peptidase_M48"/>
</dbReference>
<feature type="domain" description="DUF7092" evidence="8">
    <location>
        <begin position="5"/>
        <end position="86"/>
    </location>
</feature>
<feature type="domain" description="Peptidase M48" evidence="7">
    <location>
        <begin position="198"/>
        <end position="347"/>
    </location>
</feature>
<keyword evidence="3 6" id="KW-0378">Hydrolase</keyword>
<evidence type="ECO:0000259" key="7">
    <source>
        <dbReference type="Pfam" id="PF01435"/>
    </source>
</evidence>
<dbReference type="InterPro" id="IPR051156">
    <property type="entry name" value="Mito/Outer_Membr_Metalloprot"/>
</dbReference>
<dbReference type="EMBL" id="QVLS01000012">
    <property type="protein sequence ID" value="RFP77195.1"/>
    <property type="molecule type" value="Genomic_DNA"/>
</dbReference>
<dbReference type="InterPro" id="IPR055518">
    <property type="entry name" value="DUF7092"/>
</dbReference>
<comment type="similarity">
    <text evidence="6">Belongs to the peptidase M48 family.</text>
</comment>
<dbReference type="GO" id="GO:0004222">
    <property type="term" value="F:metalloendopeptidase activity"/>
    <property type="evidence" value="ECO:0007669"/>
    <property type="project" value="InterPro"/>
</dbReference>
<evidence type="ECO:0000256" key="2">
    <source>
        <dbReference type="ARBA" id="ARBA00022723"/>
    </source>
</evidence>
<organism evidence="9 10">
    <name type="scientific">Hydrogenophaga borbori</name>
    <dbReference type="NCBI Taxonomy" id="2294117"/>
    <lineage>
        <taxon>Bacteria</taxon>
        <taxon>Pseudomonadati</taxon>
        <taxon>Pseudomonadota</taxon>
        <taxon>Betaproteobacteria</taxon>
        <taxon>Burkholderiales</taxon>
        <taxon>Comamonadaceae</taxon>
        <taxon>Hydrogenophaga</taxon>
    </lineage>
</organism>
<dbReference type="GO" id="GO:0046872">
    <property type="term" value="F:metal ion binding"/>
    <property type="evidence" value="ECO:0007669"/>
    <property type="project" value="UniProtKB-KW"/>
</dbReference>
<dbReference type="CDD" id="cd07332">
    <property type="entry name" value="M48C_Oma1_like"/>
    <property type="match status" value="1"/>
</dbReference>
<dbReference type="Proteomes" id="UP000261931">
    <property type="component" value="Unassembled WGS sequence"/>
</dbReference>
<dbReference type="Pfam" id="PF01435">
    <property type="entry name" value="Peptidase_M48"/>
    <property type="match status" value="1"/>
</dbReference>
<keyword evidence="4 6" id="KW-0862">Zinc</keyword>
<evidence type="ECO:0000256" key="4">
    <source>
        <dbReference type="ARBA" id="ARBA00022833"/>
    </source>
</evidence>